<reference evidence="7" key="3">
    <citation type="submission" date="2025-09" db="UniProtKB">
        <authorList>
            <consortium name="Ensembl"/>
        </authorList>
    </citation>
    <scope>IDENTIFICATION</scope>
</reference>
<dbReference type="InterPro" id="IPR047138">
    <property type="entry name" value="RHPN1_2"/>
</dbReference>
<dbReference type="FunFam" id="1.10.287.160:FF:000007">
    <property type="entry name" value="Rhophilin-2"/>
    <property type="match status" value="1"/>
</dbReference>
<evidence type="ECO:0000256" key="2">
    <source>
        <dbReference type="PROSITE-ProRule" id="PRU01207"/>
    </source>
</evidence>
<dbReference type="CDD" id="cd11633">
    <property type="entry name" value="HR1_Rhophilin-1"/>
    <property type="match status" value="1"/>
</dbReference>
<dbReference type="SUPFAM" id="SSF46585">
    <property type="entry name" value="HR1 repeat"/>
    <property type="match status" value="1"/>
</dbReference>
<dbReference type="Gene3D" id="2.30.42.10">
    <property type="match status" value="1"/>
</dbReference>
<dbReference type="Gene3D" id="1.25.40.280">
    <property type="entry name" value="alix/aip1 like domains"/>
    <property type="match status" value="1"/>
</dbReference>
<dbReference type="PANTHER" id="PTHR23031:SF6">
    <property type="entry name" value="RHOPHILIN-1"/>
    <property type="match status" value="1"/>
</dbReference>
<dbReference type="InterPro" id="IPR004328">
    <property type="entry name" value="BRO1_dom"/>
</dbReference>
<keyword evidence="2 3" id="KW-0175">Coiled coil</keyword>
<dbReference type="PROSITE" id="PS51180">
    <property type="entry name" value="BRO1"/>
    <property type="match status" value="1"/>
</dbReference>
<evidence type="ECO:0000259" key="4">
    <source>
        <dbReference type="PROSITE" id="PS50106"/>
    </source>
</evidence>
<dbReference type="GeneTree" id="ENSGT00940000153837"/>
<dbReference type="CDD" id="cd06712">
    <property type="entry name" value="PDZ_rhophilin-like"/>
    <property type="match status" value="1"/>
</dbReference>
<dbReference type="InterPro" id="IPR036034">
    <property type="entry name" value="PDZ_sf"/>
</dbReference>
<evidence type="ECO:0000259" key="6">
    <source>
        <dbReference type="PROSITE" id="PS51860"/>
    </source>
</evidence>
<feature type="domain" description="PDZ" evidence="4">
    <location>
        <begin position="514"/>
        <end position="578"/>
    </location>
</feature>
<dbReference type="SMART" id="SM00742">
    <property type="entry name" value="Hr1"/>
    <property type="match status" value="1"/>
</dbReference>
<keyword evidence="8" id="KW-1185">Reference proteome</keyword>
<evidence type="ECO:0000256" key="3">
    <source>
        <dbReference type="SAM" id="Coils"/>
    </source>
</evidence>
<reference evidence="7" key="2">
    <citation type="submission" date="2025-08" db="UniProtKB">
        <authorList>
            <consortium name="Ensembl"/>
        </authorList>
    </citation>
    <scope>IDENTIFICATION</scope>
</reference>
<proteinExistence type="inferred from homology"/>
<name>A0A669EAB2_ORENI</name>
<accession>A0A669EAB2</accession>
<reference evidence="8" key="1">
    <citation type="submission" date="2012-01" db="EMBL/GenBank/DDBJ databases">
        <title>The Genome Sequence of Oreochromis niloticus (Nile Tilapia).</title>
        <authorList>
            <consortium name="Broad Institute Genome Assembly Team"/>
            <consortium name="Broad Institute Sequencing Platform"/>
            <person name="Di Palma F."/>
            <person name="Johnson J."/>
            <person name="Lander E.S."/>
            <person name="Lindblad-Toh K."/>
        </authorList>
    </citation>
    <scope>NUCLEOTIDE SEQUENCE [LARGE SCALE GENOMIC DNA]</scope>
</reference>
<dbReference type="GO" id="GO:0007165">
    <property type="term" value="P:signal transduction"/>
    <property type="evidence" value="ECO:0007669"/>
    <property type="project" value="InterPro"/>
</dbReference>
<dbReference type="SMART" id="SM01041">
    <property type="entry name" value="BRO1"/>
    <property type="match status" value="1"/>
</dbReference>
<sequence>MLYKHKCNCFPTLLPPQTGGTAYMGCDPLAQTQRSKLQHRRARINQQINKEMRMRTGAENLFRATTNNKVKETVALELSFVNSNLQLLKEELEELNSSMDVYQTDRCTNACKFIIFLSPCLCLPSQDFICEHYGEDSFLYDKEIKELMELRQAMRTPSRNQAGLELLMEYYNQLYYLDQRFFSAQKNLGVHFHWYDSLTGVPSCQRALAFEKGSVLFNIGALYTQIGARQDRSATAGIDRAIDAFQRAAGAFNYLKENFSNAPSLDMSSPSLCMLVRLMLAQVQECVFERITLTTQDTHFTSQLRLAQEAARVSDVYLLVQQTMAQPLMKDYVPFSWVSMVQVKSEHFRALSHYYAAVALCDHMLLAGGEEEEEEAEKAFLQCHASVPAGPQLSQVLRDPEKRRKLGKAHLRRAVIRHEEAMRVHSLCKILRKMDILQDVLSVTHKRSLDKYSELDREDDFDEIAEAPEIQSHTHQKPDIVPPNFSTVKVTDIFQRLGPLSVFCARARWGPMRVICLNKREGGLGLTLRGDSPVLVAGVVPGGWAEEAGLREGDYIVAVDGKDCKWAKHGEVVHMLKSCSDREVEISVVTLHSHDTQVSMEGSTITKRLGSAFSLSFGSIRDTEAMY</sequence>
<evidence type="ECO:0000313" key="8">
    <source>
        <dbReference type="Proteomes" id="UP000005207"/>
    </source>
</evidence>
<dbReference type="GO" id="GO:0051497">
    <property type="term" value="P:negative regulation of stress fiber assembly"/>
    <property type="evidence" value="ECO:0007669"/>
    <property type="project" value="TreeGrafter"/>
</dbReference>
<dbReference type="Pfam" id="PF00595">
    <property type="entry name" value="PDZ"/>
    <property type="match status" value="1"/>
</dbReference>
<dbReference type="AlphaFoldDB" id="A0A669EAB2"/>
<organism evidence="7 8">
    <name type="scientific">Oreochromis niloticus</name>
    <name type="common">Nile tilapia</name>
    <name type="synonym">Tilapia nilotica</name>
    <dbReference type="NCBI Taxonomy" id="8128"/>
    <lineage>
        <taxon>Eukaryota</taxon>
        <taxon>Metazoa</taxon>
        <taxon>Chordata</taxon>
        <taxon>Craniata</taxon>
        <taxon>Vertebrata</taxon>
        <taxon>Euteleostomi</taxon>
        <taxon>Actinopterygii</taxon>
        <taxon>Neopterygii</taxon>
        <taxon>Teleostei</taxon>
        <taxon>Neoteleostei</taxon>
        <taxon>Acanthomorphata</taxon>
        <taxon>Ovalentaria</taxon>
        <taxon>Cichlomorphae</taxon>
        <taxon>Cichliformes</taxon>
        <taxon>Cichlidae</taxon>
        <taxon>African cichlids</taxon>
        <taxon>Pseudocrenilabrinae</taxon>
        <taxon>Oreochromini</taxon>
        <taxon>Oreochromis</taxon>
    </lineage>
</organism>
<evidence type="ECO:0000256" key="1">
    <source>
        <dbReference type="ARBA" id="ARBA00010369"/>
    </source>
</evidence>
<dbReference type="PROSITE" id="PS51860">
    <property type="entry name" value="REM_1"/>
    <property type="match status" value="1"/>
</dbReference>
<dbReference type="InterPro" id="IPR001478">
    <property type="entry name" value="PDZ"/>
</dbReference>
<dbReference type="Ensembl" id="ENSONIT00000077224.1">
    <property type="protein sequence ID" value="ENSONIP00000069728.1"/>
    <property type="gene ID" value="ENSONIG00000019459.2"/>
</dbReference>
<dbReference type="PANTHER" id="PTHR23031">
    <property type="entry name" value="RHOPHILIN"/>
    <property type="match status" value="1"/>
</dbReference>
<gene>
    <name evidence="7" type="primary">RHPN1</name>
    <name evidence="7" type="synonym">rhpn1</name>
</gene>
<evidence type="ECO:0000313" key="7">
    <source>
        <dbReference type="Ensembl" id="ENSONIP00000069728.1"/>
    </source>
</evidence>
<dbReference type="Gene3D" id="1.10.287.160">
    <property type="entry name" value="HR1 repeat"/>
    <property type="match status" value="1"/>
</dbReference>
<dbReference type="SUPFAM" id="SSF50156">
    <property type="entry name" value="PDZ domain-like"/>
    <property type="match status" value="1"/>
</dbReference>
<dbReference type="PROSITE" id="PS50106">
    <property type="entry name" value="PDZ"/>
    <property type="match status" value="1"/>
</dbReference>
<feature type="coiled-coil region" evidence="3">
    <location>
        <begin position="78"/>
        <end position="105"/>
    </location>
</feature>
<dbReference type="InterPro" id="IPR011072">
    <property type="entry name" value="HR1_rho-bd"/>
</dbReference>
<dbReference type="InterPro" id="IPR038499">
    <property type="entry name" value="BRO1_sf"/>
</dbReference>
<feature type="domain" description="REM-1" evidence="6">
    <location>
        <begin position="27"/>
        <end position="101"/>
    </location>
</feature>
<evidence type="ECO:0000259" key="5">
    <source>
        <dbReference type="PROSITE" id="PS51180"/>
    </source>
</evidence>
<dbReference type="Pfam" id="PF02185">
    <property type="entry name" value="HR1"/>
    <property type="match status" value="1"/>
</dbReference>
<protein>
    <submittedName>
        <fullName evidence="7">Rhophilin Rho GTPase binding protein 1</fullName>
    </submittedName>
</protein>
<comment type="similarity">
    <text evidence="1">Belongs to the RHPN family.</text>
</comment>
<dbReference type="Proteomes" id="UP000005207">
    <property type="component" value="Linkage group LG17"/>
</dbReference>
<dbReference type="Pfam" id="PF03097">
    <property type="entry name" value="BRO1"/>
    <property type="match status" value="1"/>
</dbReference>
<feature type="domain" description="BRO1" evidence="5">
    <location>
        <begin position="98"/>
        <end position="458"/>
    </location>
</feature>
<dbReference type="SMART" id="SM00228">
    <property type="entry name" value="PDZ"/>
    <property type="match status" value="1"/>
</dbReference>
<dbReference type="InterPro" id="IPR036274">
    <property type="entry name" value="HR1_rpt_sf"/>
</dbReference>